<gene>
    <name evidence="2" type="ORF">HKW67_11570</name>
</gene>
<keyword evidence="3" id="KW-1185">Reference proteome</keyword>
<evidence type="ECO:0000313" key="3">
    <source>
        <dbReference type="Proteomes" id="UP000500938"/>
    </source>
</evidence>
<evidence type="ECO:0000313" key="2">
    <source>
        <dbReference type="EMBL" id="QJR36100.1"/>
    </source>
</evidence>
<dbReference type="Pfam" id="PF12833">
    <property type="entry name" value="HTH_18"/>
    <property type="match status" value="1"/>
</dbReference>
<accession>A0A6M4IN32</accession>
<dbReference type="GO" id="GO:0043565">
    <property type="term" value="F:sequence-specific DNA binding"/>
    <property type="evidence" value="ECO:0007669"/>
    <property type="project" value="InterPro"/>
</dbReference>
<name>A0A6M4IN32_9BACT</name>
<dbReference type="SMART" id="SM00342">
    <property type="entry name" value="HTH_ARAC"/>
    <property type="match status" value="1"/>
</dbReference>
<feature type="domain" description="HTH araC/xylS-type" evidence="1">
    <location>
        <begin position="145"/>
        <end position="243"/>
    </location>
</feature>
<dbReference type="RefSeq" id="WP_171225533.1">
    <property type="nucleotide sequence ID" value="NZ_CP053085.1"/>
</dbReference>
<dbReference type="InterPro" id="IPR018060">
    <property type="entry name" value="HTH_AraC"/>
</dbReference>
<sequence>MTPELGIGWIPSSSPTIDRLRNIVPQGAVVVPCADEVELLIAVSSGRVALTVVEAGGGSNAPALLALRRLREGFPQHPVVAWCDVRAIESQDLLEIARAGVQDLVRQDLDELRHVFARIVASATQRVISHRIVDALADVVPHRLHPLLSYVLEHSDEHLDRDGVAAVFGLSRRTLQNRLTAARLPPLRPFLTWCRILVAAGLLDEPGHTLDSVAAQLDFHEAANLRMTLRRYTGTNITHLRARGAFVQALRAFREEIDRSPYVDASLPQSSPAD</sequence>
<dbReference type="Gene3D" id="1.10.10.60">
    <property type="entry name" value="Homeodomain-like"/>
    <property type="match status" value="1"/>
</dbReference>
<reference evidence="2 3" key="1">
    <citation type="submission" date="2020-05" db="EMBL/GenBank/DDBJ databases">
        <title>Complete genome sequence of Gemmatimonas greenlandica TET16.</title>
        <authorList>
            <person name="Zeng Y."/>
        </authorList>
    </citation>
    <scope>NUCLEOTIDE SEQUENCE [LARGE SCALE GENOMIC DNA]</scope>
    <source>
        <strain evidence="2 3">TET16</strain>
    </source>
</reference>
<evidence type="ECO:0000259" key="1">
    <source>
        <dbReference type="PROSITE" id="PS01124"/>
    </source>
</evidence>
<dbReference type="Proteomes" id="UP000500938">
    <property type="component" value="Chromosome"/>
</dbReference>
<protein>
    <submittedName>
        <fullName evidence="2">AraC family transcriptional regulator</fullName>
    </submittedName>
</protein>
<proteinExistence type="predicted"/>
<dbReference type="KEGG" id="ggr:HKW67_11570"/>
<dbReference type="Gene3D" id="3.40.50.2300">
    <property type="match status" value="1"/>
</dbReference>
<organism evidence="2 3">
    <name type="scientific">Gemmatimonas groenlandica</name>
    <dbReference type="NCBI Taxonomy" id="2732249"/>
    <lineage>
        <taxon>Bacteria</taxon>
        <taxon>Pseudomonadati</taxon>
        <taxon>Gemmatimonadota</taxon>
        <taxon>Gemmatimonadia</taxon>
        <taxon>Gemmatimonadales</taxon>
        <taxon>Gemmatimonadaceae</taxon>
        <taxon>Gemmatimonas</taxon>
    </lineage>
</organism>
<dbReference type="AlphaFoldDB" id="A0A6M4IN32"/>
<dbReference type="EMBL" id="CP053085">
    <property type="protein sequence ID" value="QJR36100.1"/>
    <property type="molecule type" value="Genomic_DNA"/>
</dbReference>
<dbReference type="PROSITE" id="PS01124">
    <property type="entry name" value="HTH_ARAC_FAMILY_2"/>
    <property type="match status" value="1"/>
</dbReference>
<dbReference type="GO" id="GO:0003700">
    <property type="term" value="F:DNA-binding transcription factor activity"/>
    <property type="evidence" value="ECO:0007669"/>
    <property type="project" value="InterPro"/>
</dbReference>